<sequence>MAFEQPVSVYPHWYLNARKVDREYHKDLFQRRWLLQGQLDEFIGTLQQDVRDFSEPLLVKALKDTLNVELDVRTAELRLYVPDKLMLGIDRGAYHFRQVTLLDAALHNFEAAEAEPTAFADGSGVFTRDAEGAPLRHAMTVAQFVTLCRQLDIGAQYQAHLKDVMTPAAAPARVALQQQSMDSDKAVFKLSAMTAYLKGDLTSHAFGLTLQVHDGKPDRQLYGRPMLNHRLSLMGFQLTGITLFSSVGEPAWAKKAVDALSGPLLTSLLDLSQEIPFLPGQEYEQFKLLKAFFANGPKGLSEELARRQDAYTHSRLVGNLIVYIPDDPEHPLREYSSFTDFMKTLIGQLRDPDYQRFFSRFVAQEDKGLFFRRVNERLKTFTWQQRRPLDMGPWWRETAVENPHAEPLTHVIPGNVWNHLYSVRRNKLIADARQIAVPTGDEDALSRWKRLTSYLDIGWNVFNFAAMLVPGLGEAMLGIMVAQVLEELAEGIEDWSRGDREEASGHIISVIINGAQLAMMGAGHVLPAGRLTPIRPSPLLDSLQAVDLPDGQASLWKPDLAPYEYGMPLPKDVRPNDAGLYQYDDQSVLSLEKKRYRVASDPFSGQYRIEHPARPNAYRPRVAHNGAGAWISELEQPLTWDDAKVWRRLGPSMEALPPATQAQIRTVSGVDATALRRLHVENESPSPLLADTLKRFKVYALAEDFSRQILNSQVSEELERFVPALITELPGWPATRAIELDNGSALPAVPIKYGFVDASATQTIRVSITQLRNGQLLERVLDSLAPGELRELLGTQLSDDRGVRLEALRSRLAMHAERQTRRLFDSLYKTGEQTSEGSLRVLKGEFPALPVSVGQRLLEQASAEDLRFITQKGRLSLRLKAQVRQALAEVRVARAVEGLYLQALASEDTERLALHSIAALPGWSAEVRIEVRELTFNGRLSDSVGPPDASIRKVLLRKEEGTFEARDEQDQHLHGADDLYGALLHALPDGERKALGYEINQGAQLKAAVRQAPMAHDELAPVLRDAPLRKPSYDPQTMKLRGGMQGYRQVPGSASVRHRASHLYPGFSEEELDALMQKFQQKGIALEQQISALEQEFNELNFKFQVWVNTGTLSLRAGARAEWAARNRIYAAFRHCWQRTGPRGLEAIGEDHPQHLELGTHDLARHLPDMPPLTANFDHVTGLGLDANALQDQHTEFLSHFGNLRHLSLRGNLLTTLTPRIAGMRHLTTLLLSNNQIVLTAQSVAWLRGLTHMESLALTGNPLGLLPDVSRMPNLSVLQMGRTGVNSWPTGFLLQSRPRHFFLDLRENPISRIPEVAPGSFRAELLARTQISRSSRWISAENLRKFKLYIESMGLDPERPYAPQGPIDSIDWSTGLSEPQWQTRQPGWDGLEDEFGSEWFFNRLKQLTRTADFNAGGAYRADLTTKVWRMIEAMAENAELREKIFTEAVAPTECVDGLTEWFNAMGTEVMIHEAYQLANPDLVKAALVRLAKGKTRLLEIDRIARRHISARLAAGESMRRVDADDDVTGTIDEVEVHLAYMTDLAERLNLPWQSRGMQFRDLAGVTPVMIEDAYQWVLALEEGDLLRNSIAQLPFWKAYAEGSNRQLFKALRRKLETLTDFKIAMDERVNTTDLTPQARERLKERLRVLAAGLGKPDSVIAPGEVMTDDAYDSEYQAGLDDVDQLLKKVTQDAMDLARLERDDAPFTR</sequence>
<keyword evidence="4" id="KW-0677">Repeat</keyword>
<dbReference type="Pfam" id="PF13855">
    <property type="entry name" value="LRR_8"/>
    <property type="match status" value="1"/>
</dbReference>
<dbReference type="RefSeq" id="WP_282316415.1">
    <property type="nucleotide sequence ID" value="NZ_JARBWL010000002.1"/>
</dbReference>
<dbReference type="SUPFAM" id="SSF52075">
    <property type="entry name" value="Outer arm dynein light chain 1"/>
    <property type="match status" value="1"/>
</dbReference>
<dbReference type="InterPro" id="IPR032675">
    <property type="entry name" value="LRR_dom_sf"/>
</dbReference>
<dbReference type="EC" id="2.3.2.27" evidence="2"/>
<feature type="domain" description="NEL" evidence="7">
    <location>
        <begin position="1364"/>
        <end position="1708"/>
    </location>
</feature>
<comment type="caution">
    <text evidence="8">The sequence shown here is derived from an EMBL/GenBank/DDBJ whole genome shotgun (WGS) entry which is preliminary data.</text>
</comment>
<evidence type="ECO:0000256" key="6">
    <source>
        <dbReference type="PROSITE-ProRule" id="PRU01398"/>
    </source>
</evidence>
<comment type="catalytic activity">
    <reaction evidence="1">
        <text>S-ubiquitinyl-[E2 ubiquitin-conjugating enzyme]-L-cysteine + [acceptor protein]-L-lysine = [E2 ubiquitin-conjugating enzyme]-L-cysteine + N(6)-ubiquitinyl-[acceptor protein]-L-lysine.</text>
        <dbReference type="EC" id="2.3.2.27"/>
    </reaction>
</comment>
<keyword evidence="6" id="KW-0964">Secreted</keyword>
<evidence type="ECO:0000313" key="8">
    <source>
        <dbReference type="EMBL" id="MDI2593530.1"/>
    </source>
</evidence>
<comment type="PTM">
    <text evidence="6">Ubiquitinated in the presence of host E1 ubiquitin-activating enzyme, E2 ubiquitin-conjugating enzyme and ubiquitin.</text>
</comment>
<evidence type="ECO:0000313" key="9">
    <source>
        <dbReference type="Proteomes" id="UP001159100"/>
    </source>
</evidence>
<dbReference type="Gene3D" id="1.20.58.360">
    <property type="entry name" value="Shigella T3SS effector IpaH defines"/>
    <property type="match status" value="1"/>
</dbReference>
<keyword evidence="6" id="KW-0832">Ubl conjugation</keyword>
<dbReference type="Gene3D" id="3.80.10.10">
    <property type="entry name" value="Ribonuclease Inhibitor"/>
    <property type="match status" value="1"/>
</dbReference>
<dbReference type="PROSITE" id="PS52053">
    <property type="entry name" value="NEL"/>
    <property type="match status" value="1"/>
</dbReference>
<evidence type="ECO:0000256" key="3">
    <source>
        <dbReference type="ARBA" id="ARBA00022614"/>
    </source>
</evidence>
<evidence type="ECO:0000256" key="4">
    <source>
        <dbReference type="ARBA" id="ARBA00022737"/>
    </source>
</evidence>
<keyword evidence="6" id="KW-0808">Transferase</keyword>
<keyword evidence="5" id="KW-0843">Virulence</keyword>
<evidence type="ECO:0000259" key="7">
    <source>
        <dbReference type="PROSITE" id="PS52053"/>
    </source>
</evidence>
<gene>
    <name evidence="8" type="ORF">POF45_19175</name>
</gene>
<keyword evidence="3" id="KW-0433">Leucine-rich repeat</keyword>
<keyword evidence="6" id="KW-1035">Host cytoplasm</keyword>
<evidence type="ECO:0000256" key="5">
    <source>
        <dbReference type="ARBA" id="ARBA00023026"/>
    </source>
</evidence>
<dbReference type="EMBL" id="JARBWL010000002">
    <property type="protein sequence ID" value="MDI2593530.1"/>
    <property type="molecule type" value="Genomic_DNA"/>
</dbReference>
<name>A0ABT6QRL4_9PSED</name>
<dbReference type="Proteomes" id="UP001159100">
    <property type="component" value="Unassembled WGS sequence"/>
</dbReference>
<evidence type="ECO:0000256" key="2">
    <source>
        <dbReference type="ARBA" id="ARBA00012483"/>
    </source>
</evidence>
<feature type="active site" description="Glycyl thioester intermediate" evidence="6">
    <location>
        <position position="1454"/>
    </location>
</feature>
<keyword evidence="9" id="KW-1185">Reference proteome</keyword>
<accession>A0ABT6QRL4</accession>
<proteinExistence type="inferred from homology"/>
<organism evidence="8 9">
    <name type="scientific">Pseudomonas fungipugnans</name>
    <dbReference type="NCBI Taxonomy" id="3024217"/>
    <lineage>
        <taxon>Bacteria</taxon>
        <taxon>Pseudomonadati</taxon>
        <taxon>Pseudomonadota</taxon>
        <taxon>Gammaproteobacteria</taxon>
        <taxon>Pseudomonadales</taxon>
        <taxon>Pseudomonadaceae</taxon>
        <taxon>Pseudomonas</taxon>
    </lineage>
</organism>
<reference evidence="8 9" key="1">
    <citation type="submission" date="2023-02" db="EMBL/GenBank/DDBJ databases">
        <title>Pseudomonas chrutzelriedensis sp. nov., a potently antifungal strain isolated from moss.</title>
        <authorList>
            <person name="Schnyder A."/>
            <person name="Kalawong R."/>
            <person name="Eberl L."/>
            <person name="Agnoli K."/>
        </authorList>
    </citation>
    <scope>NUCLEOTIDE SEQUENCE [LARGE SCALE GENOMIC DNA]</scope>
    <source>
        <strain evidence="8 9">681</strain>
    </source>
</reference>
<dbReference type="InterPro" id="IPR046673">
    <property type="entry name" value="ToxA_N"/>
</dbReference>
<dbReference type="InterPro" id="IPR001611">
    <property type="entry name" value="Leu-rich_rpt"/>
</dbReference>
<evidence type="ECO:0000256" key="1">
    <source>
        <dbReference type="ARBA" id="ARBA00000900"/>
    </source>
</evidence>
<protein>
    <recommendedName>
        <fullName evidence="2">RING-type E3 ubiquitin transferase</fullName>
        <ecNumber evidence="2">2.3.2.27</ecNumber>
    </recommendedName>
</protein>
<dbReference type="InterPro" id="IPR029487">
    <property type="entry name" value="NEL_dom"/>
</dbReference>
<comment type="similarity">
    <text evidence="6">Belongs to the LRR-containing bacterial E3 ligase family.</text>
</comment>
<keyword evidence="6" id="KW-0833">Ubl conjugation pathway</keyword>
<dbReference type="PANTHER" id="PTHR24366">
    <property type="entry name" value="IG(IMMUNOGLOBULIN) AND LRR(LEUCINE RICH REPEAT) DOMAINS"/>
    <property type="match status" value="1"/>
</dbReference>
<dbReference type="Pfam" id="PF20178">
    <property type="entry name" value="ToxA_N"/>
    <property type="match status" value="2"/>
</dbReference>
<dbReference type="Pfam" id="PF14496">
    <property type="entry name" value="NEL"/>
    <property type="match status" value="1"/>
</dbReference>